<proteinExistence type="predicted"/>
<dbReference type="PANTHER" id="PTHR22812">
    <property type="entry name" value="CHROMOBOX PROTEIN"/>
    <property type="match status" value="1"/>
</dbReference>
<dbReference type="InterPro" id="IPR051219">
    <property type="entry name" value="Heterochromatin_chromo-domain"/>
</dbReference>
<dbReference type="AlphaFoldDB" id="A0A0C3CZN5"/>
<sequence length="628" mass="68070">MSDDEEPEYEVESIVSAQVEPTSRSKKAKLVWNYLVRWKGYTSADDTWEPIDSFNGSEHMVHAFWERANTGGRDINDMSLFKAGEKFLPVGPPRRKPKRIPVETTQVQDEPEKSPATPPLSKTAGKRRRTSPEPETNPNRSVKRKRANQATVISPISSLDQREKQFRHNLAEPQSASVAGRLRSRNRPPSPEVIPDSDEETNGLQIGYLSPGNFTPKTKGTLTHLDASSSLSVTNIKEGVKIPAHRDRQANPLVKVAEDPSLTLIEGTISTKAYAAGRVPDHPSSSTGPRSAASPQKRVKPGPGRDSAGLLKPKVKSSLLTAQKGTLKTIKGNYESTKVAATSSQKEEAAKVDADTDKTHKAIPPSGRELLQLAGLDSQTADTLPDFEDDIIQRSHTSPPQIPSPQAMNLESSKGIRNESFKLARENLFPNKPSDDLSASLTTDWKRPPTIFGPLGLGSEPITKMEQSKSSRLFLNLDTCVSIPIVLRNASQSIPESLSLNMVSNGTPGKFYGAEAALGLLGAIRAGGSSVIVDVDQDASPEDKKGFSHFSSRLQAGNLFVAVAGIQILVFCSSSNTLLAQRLNTNPSLLNEPGSVLVSQVDIENYSNYADATAGADNRRWSQFLATT</sequence>
<feature type="domain" description="Chromo" evidence="4">
    <location>
        <begin position="9"/>
        <end position="76"/>
    </location>
</feature>
<dbReference type="PROSITE" id="PS50013">
    <property type="entry name" value="CHROMO_2"/>
    <property type="match status" value="1"/>
</dbReference>
<evidence type="ECO:0000256" key="3">
    <source>
        <dbReference type="SAM" id="MobiDB-lite"/>
    </source>
</evidence>
<dbReference type="EMBL" id="KN831768">
    <property type="protein sequence ID" value="KIM49331.1"/>
    <property type="molecule type" value="Genomic_DNA"/>
</dbReference>
<name>A0A0C3CZN5_HEBCY</name>
<dbReference type="SUPFAM" id="SSF54160">
    <property type="entry name" value="Chromo domain-like"/>
    <property type="match status" value="1"/>
</dbReference>
<dbReference type="Pfam" id="PF00385">
    <property type="entry name" value="Chromo"/>
    <property type="match status" value="1"/>
</dbReference>
<dbReference type="CDD" id="cd18968">
    <property type="entry name" value="chromodomain"/>
    <property type="match status" value="1"/>
</dbReference>
<feature type="region of interest" description="Disordered" evidence="3">
    <location>
        <begin position="275"/>
        <end position="317"/>
    </location>
</feature>
<evidence type="ECO:0000313" key="5">
    <source>
        <dbReference type="EMBL" id="KIM49331.1"/>
    </source>
</evidence>
<dbReference type="Gene3D" id="2.40.50.40">
    <property type="match status" value="1"/>
</dbReference>
<gene>
    <name evidence="5" type="ORF">M413DRAFT_21571</name>
</gene>
<keyword evidence="2" id="KW-0539">Nucleus</keyword>
<dbReference type="SMART" id="SM00298">
    <property type="entry name" value="CHROMO"/>
    <property type="match status" value="1"/>
</dbReference>
<feature type="compositionally biased region" description="Basic and acidic residues" evidence="3">
    <location>
        <begin position="160"/>
        <end position="170"/>
    </location>
</feature>
<dbReference type="OrthoDB" id="2447764at2759"/>
<feature type="compositionally biased region" description="Polar residues" evidence="3">
    <location>
        <begin position="148"/>
        <end position="159"/>
    </location>
</feature>
<dbReference type="STRING" id="686832.A0A0C3CZN5"/>
<dbReference type="InterPro" id="IPR016197">
    <property type="entry name" value="Chromo-like_dom_sf"/>
</dbReference>
<feature type="region of interest" description="Disordered" evidence="3">
    <location>
        <begin position="86"/>
        <end position="212"/>
    </location>
</feature>
<evidence type="ECO:0000256" key="2">
    <source>
        <dbReference type="ARBA" id="ARBA00023242"/>
    </source>
</evidence>
<dbReference type="GO" id="GO:0006338">
    <property type="term" value="P:chromatin remodeling"/>
    <property type="evidence" value="ECO:0007669"/>
    <property type="project" value="UniProtKB-ARBA"/>
</dbReference>
<comment type="subcellular location">
    <subcellularLocation>
        <location evidence="1">Nucleus</location>
    </subcellularLocation>
</comment>
<evidence type="ECO:0000256" key="1">
    <source>
        <dbReference type="ARBA" id="ARBA00004123"/>
    </source>
</evidence>
<keyword evidence="6" id="KW-1185">Reference proteome</keyword>
<reference evidence="5 6" key="1">
    <citation type="submission" date="2014-04" db="EMBL/GenBank/DDBJ databases">
        <authorList>
            <consortium name="DOE Joint Genome Institute"/>
            <person name="Kuo A."/>
            <person name="Gay G."/>
            <person name="Dore J."/>
            <person name="Kohler A."/>
            <person name="Nagy L.G."/>
            <person name="Floudas D."/>
            <person name="Copeland A."/>
            <person name="Barry K.W."/>
            <person name="Cichocki N."/>
            <person name="Veneault-Fourrey C."/>
            <person name="LaButti K."/>
            <person name="Lindquist E.A."/>
            <person name="Lipzen A."/>
            <person name="Lundell T."/>
            <person name="Morin E."/>
            <person name="Murat C."/>
            <person name="Sun H."/>
            <person name="Tunlid A."/>
            <person name="Henrissat B."/>
            <person name="Grigoriev I.V."/>
            <person name="Hibbett D.S."/>
            <person name="Martin F."/>
            <person name="Nordberg H.P."/>
            <person name="Cantor M.N."/>
            <person name="Hua S.X."/>
        </authorList>
    </citation>
    <scope>NUCLEOTIDE SEQUENCE [LARGE SCALE GENOMIC DNA]</scope>
    <source>
        <strain evidence="6">h7</strain>
    </source>
</reference>
<evidence type="ECO:0000313" key="6">
    <source>
        <dbReference type="Proteomes" id="UP000053424"/>
    </source>
</evidence>
<organism evidence="5 6">
    <name type="scientific">Hebeloma cylindrosporum</name>
    <dbReference type="NCBI Taxonomy" id="76867"/>
    <lineage>
        <taxon>Eukaryota</taxon>
        <taxon>Fungi</taxon>
        <taxon>Dikarya</taxon>
        <taxon>Basidiomycota</taxon>
        <taxon>Agaricomycotina</taxon>
        <taxon>Agaricomycetes</taxon>
        <taxon>Agaricomycetidae</taxon>
        <taxon>Agaricales</taxon>
        <taxon>Agaricineae</taxon>
        <taxon>Hymenogastraceae</taxon>
        <taxon>Hebeloma</taxon>
    </lineage>
</organism>
<protein>
    <recommendedName>
        <fullName evidence="4">Chromo domain-containing protein</fullName>
    </recommendedName>
</protein>
<dbReference type="GO" id="GO:0005634">
    <property type="term" value="C:nucleus"/>
    <property type="evidence" value="ECO:0007669"/>
    <property type="project" value="UniProtKB-SubCell"/>
</dbReference>
<reference evidence="6" key="2">
    <citation type="submission" date="2015-01" db="EMBL/GenBank/DDBJ databases">
        <title>Evolutionary Origins and Diversification of the Mycorrhizal Mutualists.</title>
        <authorList>
            <consortium name="DOE Joint Genome Institute"/>
            <consortium name="Mycorrhizal Genomics Consortium"/>
            <person name="Kohler A."/>
            <person name="Kuo A."/>
            <person name="Nagy L.G."/>
            <person name="Floudas D."/>
            <person name="Copeland A."/>
            <person name="Barry K.W."/>
            <person name="Cichocki N."/>
            <person name="Veneault-Fourrey C."/>
            <person name="LaButti K."/>
            <person name="Lindquist E.A."/>
            <person name="Lipzen A."/>
            <person name="Lundell T."/>
            <person name="Morin E."/>
            <person name="Murat C."/>
            <person name="Riley R."/>
            <person name="Ohm R."/>
            <person name="Sun H."/>
            <person name="Tunlid A."/>
            <person name="Henrissat B."/>
            <person name="Grigoriev I.V."/>
            <person name="Hibbett D.S."/>
            <person name="Martin F."/>
        </authorList>
    </citation>
    <scope>NUCLEOTIDE SEQUENCE [LARGE SCALE GENOMIC DNA]</scope>
    <source>
        <strain evidence="6">h7</strain>
    </source>
</reference>
<accession>A0A0C3CZN5</accession>
<dbReference type="Proteomes" id="UP000053424">
    <property type="component" value="Unassembled WGS sequence"/>
</dbReference>
<dbReference type="InterPro" id="IPR023780">
    <property type="entry name" value="Chromo_domain"/>
</dbReference>
<evidence type="ECO:0000259" key="4">
    <source>
        <dbReference type="PROSITE" id="PS50013"/>
    </source>
</evidence>
<dbReference type="HOGENOM" id="CLU_019187_0_0_1"/>
<dbReference type="InterPro" id="IPR000953">
    <property type="entry name" value="Chromo/chromo_shadow_dom"/>
</dbReference>